<dbReference type="AlphaFoldDB" id="A0A5C3EJ34"/>
<keyword evidence="2" id="KW-0378">Hydrolase</keyword>
<dbReference type="PANTHER" id="PTHR46072">
    <property type="entry name" value="AMIDASE-RELATED-RELATED"/>
    <property type="match status" value="1"/>
</dbReference>
<evidence type="ECO:0000256" key="2">
    <source>
        <dbReference type="ARBA" id="ARBA00022801"/>
    </source>
</evidence>
<feature type="region of interest" description="Disordered" evidence="3">
    <location>
        <begin position="452"/>
        <end position="491"/>
    </location>
</feature>
<dbReference type="Proteomes" id="UP000324022">
    <property type="component" value="Unassembled WGS sequence"/>
</dbReference>
<gene>
    <name evidence="5" type="ORF">UTRI_06372</name>
</gene>
<evidence type="ECO:0000313" key="5">
    <source>
        <dbReference type="EMBL" id="SPO30442.1"/>
    </source>
</evidence>
<accession>A0A5C3EJ34</accession>
<dbReference type="GO" id="GO:0016787">
    <property type="term" value="F:hydrolase activity"/>
    <property type="evidence" value="ECO:0007669"/>
    <property type="project" value="UniProtKB-KW"/>
</dbReference>
<keyword evidence="6" id="KW-1185">Reference proteome</keyword>
<evidence type="ECO:0000256" key="1">
    <source>
        <dbReference type="ARBA" id="ARBA00009199"/>
    </source>
</evidence>
<feature type="compositionally biased region" description="Basic and acidic residues" evidence="3">
    <location>
        <begin position="452"/>
        <end position="462"/>
    </location>
</feature>
<dbReference type="InterPro" id="IPR023631">
    <property type="entry name" value="Amidase_dom"/>
</dbReference>
<sequence length="610" mass="67728">MPDSKIARAEFRNPCPDLKNPAAKTVVDSLLSTVSKASERFGEPTAEDYEIANLTLHDIQQRLIHEEDLTVPRVVEARIRLTIKASLDTHCLTAFPYDKALEQARYYQKDVIKIGDNDNVEQILDAFPLLGLVFSVKDCIHVEGFPTTLGCSLRAGHNEVATAKLVQRIMDGGAIMIAKTTAPQLMMSNTTQSPLWGTTRSAIQSAEAQGEEFQVGGSSGGEAALVKMGGSQLGIGTDMGGSVRQPACLNELFGYKFISKPNNFRWKLPQDFMTGLPHTTVPATAPGLLARDIHTLKLVGDHLHGSLYANMAELTDSDYQDVYEEWEMPVPEDLGNNPRIVYTTQQSSPEVHQLVHWLLEKLQKHNDLARPTQCQELGDIDVKAWGETWMEHAKEHGFNDARAMLADDPLIKRTMFDESRLSTNDADKASWKPDSDKLARLKAEFVKQAKIKVGDDDSKTSEKDDEDESDDDDEDEEQEDDKGGKDKGPENVILVTPTYTLGGPVQQSTFVQLDDAGESEIWCQIFNLVDWPAISIPLNHLPVKARQEFHDKALASPEWAKHLPGKVKADPIDNQAKERLPSLSLQLATLPGNQHALLDYALRLSRLKTH</sequence>
<organism evidence="5 6">
    <name type="scientific">Ustilago trichophora</name>
    <dbReference type="NCBI Taxonomy" id="86804"/>
    <lineage>
        <taxon>Eukaryota</taxon>
        <taxon>Fungi</taxon>
        <taxon>Dikarya</taxon>
        <taxon>Basidiomycota</taxon>
        <taxon>Ustilaginomycotina</taxon>
        <taxon>Ustilaginomycetes</taxon>
        <taxon>Ustilaginales</taxon>
        <taxon>Ustilaginaceae</taxon>
        <taxon>Ustilago</taxon>
    </lineage>
</organism>
<dbReference type="Gene3D" id="3.90.1300.10">
    <property type="entry name" value="Amidase signature (AS) domain"/>
    <property type="match status" value="1"/>
</dbReference>
<evidence type="ECO:0000313" key="6">
    <source>
        <dbReference type="Proteomes" id="UP000324022"/>
    </source>
</evidence>
<proteinExistence type="inferred from homology"/>
<feature type="domain" description="Amidase" evidence="4">
    <location>
        <begin position="74"/>
        <end position="377"/>
    </location>
</feature>
<name>A0A5C3EJ34_9BASI</name>
<evidence type="ECO:0000256" key="3">
    <source>
        <dbReference type="SAM" id="MobiDB-lite"/>
    </source>
</evidence>
<dbReference type="InterPro" id="IPR036928">
    <property type="entry name" value="AS_sf"/>
</dbReference>
<feature type="compositionally biased region" description="Acidic residues" evidence="3">
    <location>
        <begin position="463"/>
        <end position="480"/>
    </location>
</feature>
<reference evidence="5 6" key="1">
    <citation type="submission" date="2018-03" db="EMBL/GenBank/DDBJ databases">
        <authorList>
            <person name="Guldener U."/>
        </authorList>
    </citation>
    <scope>NUCLEOTIDE SEQUENCE [LARGE SCALE GENOMIC DNA]</scope>
    <source>
        <strain evidence="5 6">NBRC100155</strain>
    </source>
</reference>
<comment type="similarity">
    <text evidence="1">Belongs to the amidase family.</text>
</comment>
<dbReference type="Pfam" id="PF01425">
    <property type="entry name" value="Amidase"/>
    <property type="match status" value="1"/>
</dbReference>
<evidence type="ECO:0000259" key="4">
    <source>
        <dbReference type="Pfam" id="PF01425"/>
    </source>
</evidence>
<dbReference type="OrthoDB" id="167809at2759"/>
<dbReference type="EMBL" id="OOIN01000033">
    <property type="protein sequence ID" value="SPO30442.1"/>
    <property type="molecule type" value="Genomic_DNA"/>
</dbReference>
<dbReference type="PANTHER" id="PTHR46072:SF11">
    <property type="entry name" value="AMIDASE-RELATED"/>
    <property type="match status" value="1"/>
</dbReference>
<dbReference type="SUPFAM" id="SSF75304">
    <property type="entry name" value="Amidase signature (AS) enzymes"/>
    <property type="match status" value="2"/>
</dbReference>
<protein>
    <submittedName>
        <fullName evidence="5">Related to amidase</fullName>
    </submittedName>
</protein>